<dbReference type="EMBL" id="HBKR01021854">
    <property type="protein sequence ID" value="CAE2311818.1"/>
    <property type="molecule type" value="Transcribed_RNA"/>
</dbReference>
<evidence type="ECO:0000256" key="6">
    <source>
        <dbReference type="ARBA" id="ARBA00023136"/>
    </source>
</evidence>
<evidence type="ECO:0000256" key="9">
    <source>
        <dbReference type="SAM" id="Phobius"/>
    </source>
</evidence>
<comment type="subcellular location">
    <subcellularLocation>
        <location evidence="2">Cell membrane</location>
        <topology evidence="2">Multi-pass membrane protein</topology>
    </subcellularLocation>
</comment>
<reference evidence="10" key="1">
    <citation type="submission" date="2021-01" db="EMBL/GenBank/DDBJ databases">
        <authorList>
            <person name="Corre E."/>
            <person name="Pelletier E."/>
            <person name="Niang G."/>
            <person name="Scheremetjew M."/>
            <person name="Finn R."/>
            <person name="Kale V."/>
            <person name="Holt S."/>
            <person name="Cochrane G."/>
            <person name="Meng A."/>
            <person name="Brown T."/>
            <person name="Cohen L."/>
        </authorList>
    </citation>
    <scope>NUCLEOTIDE SEQUENCE</scope>
    <source>
        <strain evidence="10">SoJaBio B1-5/56/2</strain>
    </source>
</reference>
<evidence type="ECO:0000256" key="4">
    <source>
        <dbReference type="ARBA" id="ARBA00022692"/>
    </source>
</evidence>
<evidence type="ECO:0000313" key="10">
    <source>
        <dbReference type="EMBL" id="CAE2311818.1"/>
    </source>
</evidence>
<feature type="transmembrane region" description="Helical" evidence="9">
    <location>
        <begin position="158"/>
        <end position="178"/>
    </location>
</feature>
<feature type="transmembrane region" description="Helical" evidence="9">
    <location>
        <begin position="291"/>
        <end position="314"/>
    </location>
</feature>
<comment type="catalytic activity">
    <reaction evidence="8">
        <text>fluoride(in) = fluoride(out)</text>
        <dbReference type="Rhea" id="RHEA:76159"/>
        <dbReference type="ChEBI" id="CHEBI:17051"/>
    </reaction>
    <physiologicalReaction direction="left-to-right" evidence="8">
        <dbReference type="Rhea" id="RHEA:76160"/>
    </physiologicalReaction>
</comment>
<accession>A0A7S4L1J0</accession>
<evidence type="ECO:0008006" key="11">
    <source>
        <dbReference type="Google" id="ProtNLM"/>
    </source>
</evidence>
<dbReference type="InterPro" id="IPR003691">
    <property type="entry name" value="FluC"/>
</dbReference>
<feature type="transmembrane region" description="Helical" evidence="9">
    <location>
        <begin position="260"/>
        <end position="279"/>
    </location>
</feature>
<keyword evidence="4 9" id="KW-0812">Transmembrane</keyword>
<feature type="transmembrane region" description="Helical" evidence="9">
    <location>
        <begin position="216"/>
        <end position="240"/>
    </location>
</feature>
<feature type="transmembrane region" description="Helical" evidence="9">
    <location>
        <begin position="108"/>
        <end position="128"/>
    </location>
</feature>
<dbReference type="PANTHER" id="PTHR28259:SF1">
    <property type="entry name" value="FLUORIDE EXPORT PROTEIN 1-RELATED"/>
    <property type="match status" value="1"/>
</dbReference>
<keyword evidence="6 9" id="KW-0472">Membrane</keyword>
<dbReference type="GO" id="GO:1903425">
    <property type="term" value="F:fluoride transmembrane transporter activity"/>
    <property type="evidence" value="ECO:0007669"/>
    <property type="project" value="TreeGrafter"/>
</dbReference>
<feature type="transmembrane region" description="Helical" evidence="9">
    <location>
        <begin position="69"/>
        <end position="88"/>
    </location>
</feature>
<evidence type="ECO:0000256" key="8">
    <source>
        <dbReference type="ARBA" id="ARBA00035585"/>
    </source>
</evidence>
<comment type="similarity">
    <text evidence="7">Belongs to the fluoride channel Fluc/FEX (TC 1.A.43) family.</text>
</comment>
<comment type="function">
    <text evidence="1">Fluoride channel required for the rapid expulsion of cytoplasmic fluoride.</text>
</comment>
<name>A0A7S4L1J0_9EUKA</name>
<evidence type="ECO:0000256" key="1">
    <source>
        <dbReference type="ARBA" id="ARBA00002598"/>
    </source>
</evidence>
<protein>
    <recommendedName>
        <fullName evidence="11">Fluoride ion transporter CrcB</fullName>
    </recommendedName>
</protein>
<feature type="transmembrane region" description="Helical" evidence="9">
    <location>
        <begin position="184"/>
        <end position="204"/>
    </location>
</feature>
<keyword evidence="5 9" id="KW-1133">Transmembrane helix</keyword>
<organism evidence="10">
    <name type="scientific">Paramoeba aestuarina</name>
    <dbReference type="NCBI Taxonomy" id="180227"/>
    <lineage>
        <taxon>Eukaryota</taxon>
        <taxon>Amoebozoa</taxon>
        <taxon>Discosea</taxon>
        <taxon>Flabellinia</taxon>
        <taxon>Dactylopodida</taxon>
        <taxon>Paramoebidae</taxon>
        <taxon>Paramoeba</taxon>
    </lineage>
</organism>
<dbReference type="Pfam" id="PF02537">
    <property type="entry name" value="CRCB"/>
    <property type="match status" value="2"/>
</dbReference>
<sequence length="323" mass="35831">MRFSRGLVCDALGVGCFAFVGVIIRYWLEVMSKFPGFPGFHDFYANLFGTMVLGFAASHKNFLTLSPPTAVGITTGLCGSITTFSSWQYDNAIVLTNWLEENSTWENILISITNQIVGVTACISIFLFGKHLAMKSPKNNDKVEPADEEPEHQLKIEFWIYLSLFIATTVISLAIGFGTDVERLSLAFSVFFAPIGAITRWIIGKLLNVPEKFGDYYLPYGTLAVNIIGCLLLAMINIVIQEHACFSDPNDSNHLLKSGIAHGFATGFCGCFTTVSTWISELHTLELKRAYIYGIFSIVLAQMCLIAAVGGYRWSQNEWEMCD</sequence>
<feature type="transmembrane region" description="Helical" evidence="9">
    <location>
        <begin position="7"/>
        <end position="28"/>
    </location>
</feature>
<gene>
    <name evidence="10" type="ORF">NAES01612_LOCUS14206</name>
</gene>
<dbReference type="AlphaFoldDB" id="A0A7S4L1J0"/>
<evidence type="ECO:0000256" key="5">
    <source>
        <dbReference type="ARBA" id="ARBA00022989"/>
    </source>
</evidence>
<evidence type="ECO:0000256" key="2">
    <source>
        <dbReference type="ARBA" id="ARBA00004651"/>
    </source>
</evidence>
<evidence type="ECO:0000256" key="3">
    <source>
        <dbReference type="ARBA" id="ARBA00022475"/>
    </source>
</evidence>
<dbReference type="GO" id="GO:0005886">
    <property type="term" value="C:plasma membrane"/>
    <property type="evidence" value="ECO:0007669"/>
    <property type="project" value="UniProtKB-SubCell"/>
</dbReference>
<proteinExistence type="inferred from homology"/>
<dbReference type="PANTHER" id="PTHR28259">
    <property type="entry name" value="FLUORIDE EXPORT PROTEIN 1-RELATED"/>
    <property type="match status" value="1"/>
</dbReference>
<keyword evidence="3" id="KW-1003">Cell membrane</keyword>
<evidence type="ECO:0000256" key="7">
    <source>
        <dbReference type="ARBA" id="ARBA00035120"/>
    </source>
</evidence>